<evidence type="ECO:0000313" key="2">
    <source>
        <dbReference type="EMBL" id="QIK75967.1"/>
    </source>
</evidence>
<feature type="compositionally biased region" description="Polar residues" evidence="1">
    <location>
        <begin position="274"/>
        <end position="286"/>
    </location>
</feature>
<gene>
    <name evidence="2" type="ORF">G7071_11475</name>
</gene>
<feature type="region of interest" description="Disordered" evidence="1">
    <location>
        <begin position="274"/>
        <end position="294"/>
    </location>
</feature>
<dbReference type="EMBL" id="CP049866">
    <property type="protein sequence ID" value="QIK75967.1"/>
    <property type="molecule type" value="Genomic_DNA"/>
</dbReference>
<keyword evidence="3" id="KW-1185">Reference proteome</keyword>
<protein>
    <submittedName>
        <fullName evidence="2">Uncharacterized protein</fullName>
    </submittedName>
</protein>
<name>A0A6G7YH74_9ACTN</name>
<dbReference type="KEGG" id="npi:G7071_11475"/>
<evidence type="ECO:0000313" key="3">
    <source>
        <dbReference type="Proteomes" id="UP000502035"/>
    </source>
</evidence>
<proteinExistence type="predicted"/>
<evidence type="ECO:0000256" key="1">
    <source>
        <dbReference type="SAM" id="MobiDB-lite"/>
    </source>
</evidence>
<organism evidence="2 3">
    <name type="scientific">Nocardioides piscis</name>
    <dbReference type="NCBI Taxonomy" id="2714938"/>
    <lineage>
        <taxon>Bacteria</taxon>
        <taxon>Bacillati</taxon>
        <taxon>Actinomycetota</taxon>
        <taxon>Actinomycetes</taxon>
        <taxon>Propionibacteriales</taxon>
        <taxon>Nocardioidaceae</taxon>
        <taxon>Nocardioides</taxon>
    </lineage>
</organism>
<dbReference type="RefSeq" id="WP_166318763.1">
    <property type="nucleotide sequence ID" value="NZ_CP049866.1"/>
</dbReference>
<dbReference type="Proteomes" id="UP000502035">
    <property type="component" value="Chromosome"/>
</dbReference>
<feature type="region of interest" description="Disordered" evidence="1">
    <location>
        <begin position="454"/>
        <end position="484"/>
    </location>
</feature>
<accession>A0A6G7YH74</accession>
<dbReference type="AlphaFoldDB" id="A0A6G7YH74"/>
<reference evidence="2 3" key="1">
    <citation type="submission" date="2020-03" db="EMBL/GenBank/DDBJ databases">
        <title>Nocardioides sp. nov., isolated from fish.</title>
        <authorList>
            <person name="Hyun D.-W."/>
            <person name="Bae J.-W."/>
        </authorList>
    </citation>
    <scope>NUCLEOTIDE SEQUENCE [LARGE SCALE GENOMIC DNA]</scope>
    <source>
        <strain evidence="2 3">HDW12A</strain>
    </source>
</reference>
<sequence length="526" mass="56258">MRGKIAVVTALTAGVVSVGSLSLGGQSVAIPATSEEQVAGTPVPSLPEEVEGGVIVDLADGDRFTVTTSRDMRTVWGSRYDAATRSWSARRVIVREKNLYCGRVDARGAGNAVAVIAECDTGGYSEDTAPTSSRALYSPDTVSWHASTLPGEAHEEPGISPSGSRAVWPLHQGWVSWTGTGFDVERRELPGQEYTVTGTVSDSGDVSILYGGARDASGECVLGVTTVAAGTGTETRQQLPADYACSDVNLANVDALTVLFGEFSSPQTLLSITRPDTASPWTTTGVTPEDAPGLARHRGRRSAATTFVSSPGLPLLAVGSADRRTFTAQTYDWAAQRWSEPLRVDRSDARCSWSRSSLRWAELGLVALGLDCGRQQRLLVTTDALTWHDIRLGRPPVGVSPDSEQVSVSNRRRTLVFSREDGLVRLPVGAPRRCDVVQPVSPRAAVRLTTKHTGGWPSALQKSTASGWRPTKAPVARPRAGGDRCRTVEPQLHDEPASYVLRGRRSAFVVTLTARGAGWRVRSQPY</sequence>